<dbReference type="OrthoDB" id="154460at2"/>
<gene>
    <name evidence="2" type="ORF">BSZ37_14100</name>
</gene>
<dbReference type="NCBIfam" id="TIGR04183">
    <property type="entry name" value="Por_Secre_tail"/>
    <property type="match status" value="1"/>
</dbReference>
<proteinExistence type="predicted"/>
<dbReference type="EMBL" id="MQWD01000001">
    <property type="protein sequence ID" value="PAP77489.1"/>
    <property type="molecule type" value="Genomic_DNA"/>
</dbReference>
<protein>
    <recommendedName>
        <fullName evidence="4">Secretion system C-terminal sorting domain-containing protein</fullName>
    </recommendedName>
</protein>
<sequence>MTRLSILSLALAAITLAPSASAQVCTDCEPPPVFKPDALLGLRAADVGGTTVPLPERSLNGIARALDAAVDLQVVVDKPAKMQMAYGLVRNGELVVSVTSDDLRATPGKHPLIRVGHGPVEGYEDPLFGIWGTGNVGYEDPLFGFDDPRLGYEEPLFGYEDPSVSYEDPLFGIWGDGDTYFDKPYLGYEDPLFGLDAVWGRAKELVGTEHALVLISYGLDGNRHTFAGSAIIVPFDLVDGAAPSDVRAPRASATATPALGVAPNPFAGGTTVTFETGEAGPVRVSLVDVLGREVAVVSEGERPAGAHRVRLDGAGLAPGPYLLRIAEGAAVRSVPVTVAR</sequence>
<evidence type="ECO:0000313" key="2">
    <source>
        <dbReference type="EMBL" id="PAP77489.1"/>
    </source>
</evidence>
<feature type="chain" id="PRO_5012153765" description="Secretion system C-terminal sorting domain-containing protein" evidence="1">
    <location>
        <begin position="23"/>
        <end position="340"/>
    </location>
</feature>
<organism evidence="2 3">
    <name type="scientific">Rubrivirga marina</name>
    <dbReference type="NCBI Taxonomy" id="1196024"/>
    <lineage>
        <taxon>Bacteria</taxon>
        <taxon>Pseudomonadati</taxon>
        <taxon>Rhodothermota</taxon>
        <taxon>Rhodothermia</taxon>
        <taxon>Rhodothermales</taxon>
        <taxon>Rubricoccaceae</taxon>
        <taxon>Rubrivirga</taxon>
    </lineage>
</organism>
<keyword evidence="3" id="KW-1185">Reference proteome</keyword>
<evidence type="ECO:0000313" key="3">
    <source>
        <dbReference type="Proteomes" id="UP000216339"/>
    </source>
</evidence>
<accession>A0A271J471</accession>
<keyword evidence="1" id="KW-0732">Signal</keyword>
<reference evidence="2 3" key="1">
    <citation type="submission" date="2016-11" db="EMBL/GenBank/DDBJ databases">
        <title>Study of marine rhodopsin-containing bacteria.</title>
        <authorList>
            <person name="Yoshizawa S."/>
            <person name="Kumagai Y."/>
            <person name="Kogure K."/>
        </authorList>
    </citation>
    <scope>NUCLEOTIDE SEQUENCE [LARGE SCALE GENOMIC DNA]</scope>
    <source>
        <strain evidence="2 3">SAORIC-28</strain>
    </source>
</reference>
<evidence type="ECO:0000256" key="1">
    <source>
        <dbReference type="SAM" id="SignalP"/>
    </source>
</evidence>
<dbReference type="Proteomes" id="UP000216339">
    <property type="component" value="Unassembled WGS sequence"/>
</dbReference>
<name>A0A271J471_9BACT</name>
<comment type="caution">
    <text evidence="2">The sequence shown here is derived from an EMBL/GenBank/DDBJ whole genome shotgun (WGS) entry which is preliminary data.</text>
</comment>
<dbReference type="InterPro" id="IPR026444">
    <property type="entry name" value="Secre_tail"/>
</dbReference>
<dbReference type="RefSeq" id="WP_095511157.1">
    <property type="nucleotide sequence ID" value="NZ_MQWD01000001.1"/>
</dbReference>
<feature type="signal peptide" evidence="1">
    <location>
        <begin position="1"/>
        <end position="22"/>
    </location>
</feature>
<evidence type="ECO:0008006" key="4">
    <source>
        <dbReference type="Google" id="ProtNLM"/>
    </source>
</evidence>
<dbReference type="AlphaFoldDB" id="A0A271J471"/>